<dbReference type="AlphaFoldDB" id="A0A396GV35"/>
<reference evidence="1" key="1">
    <citation type="journal article" date="2018" name="Nat. Plants">
        <title>Whole-genome landscape of Medicago truncatula symbiotic genes.</title>
        <authorList>
            <person name="Pecrix Y."/>
            <person name="Gamas P."/>
            <person name="Carrere S."/>
        </authorList>
    </citation>
    <scope>NUCLEOTIDE SEQUENCE</scope>
    <source>
        <tissue evidence="1">Leaves</tissue>
    </source>
</reference>
<dbReference type="Gramene" id="rna39189">
    <property type="protein sequence ID" value="RHN44996.1"/>
    <property type="gene ID" value="gene39189"/>
</dbReference>
<dbReference type="EMBL" id="PSQE01000007">
    <property type="protein sequence ID" value="RHN44996.1"/>
    <property type="molecule type" value="Genomic_DNA"/>
</dbReference>
<gene>
    <name evidence="1" type="ORF">MtrunA17_Chr7g0225481</name>
</gene>
<organism evidence="1">
    <name type="scientific">Medicago truncatula</name>
    <name type="common">Barrel medic</name>
    <name type="synonym">Medicago tribuloides</name>
    <dbReference type="NCBI Taxonomy" id="3880"/>
    <lineage>
        <taxon>Eukaryota</taxon>
        <taxon>Viridiplantae</taxon>
        <taxon>Streptophyta</taxon>
        <taxon>Embryophyta</taxon>
        <taxon>Tracheophyta</taxon>
        <taxon>Spermatophyta</taxon>
        <taxon>Magnoliopsida</taxon>
        <taxon>eudicotyledons</taxon>
        <taxon>Gunneridae</taxon>
        <taxon>Pentapetalae</taxon>
        <taxon>rosids</taxon>
        <taxon>fabids</taxon>
        <taxon>Fabales</taxon>
        <taxon>Fabaceae</taxon>
        <taxon>Papilionoideae</taxon>
        <taxon>50 kb inversion clade</taxon>
        <taxon>NPAAA clade</taxon>
        <taxon>Hologalegina</taxon>
        <taxon>IRL clade</taxon>
        <taxon>Trifolieae</taxon>
        <taxon>Medicago</taxon>
    </lineage>
</organism>
<dbReference type="Proteomes" id="UP000265566">
    <property type="component" value="Chromosome 7"/>
</dbReference>
<evidence type="ECO:0000313" key="1">
    <source>
        <dbReference type="EMBL" id="RHN44996.1"/>
    </source>
</evidence>
<sequence length="89" mass="10955">MTFVYSRRINYHWDLLHNYVHQTMGFLKRKMGSNMKRVQMKWMEAIRRQMVVVEIKRSINKQLRVELVEQQVENSIILVKIRNHLRTNN</sequence>
<name>A0A396GV35_MEDTR</name>
<accession>A0A396GV35</accession>
<proteinExistence type="predicted"/>
<protein>
    <submittedName>
        <fullName evidence="1">Uncharacterized protein</fullName>
    </submittedName>
</protein>
<comment type="caution">
    <text evidence="1">The sequence shown here is derived from an EMBL/GenBank/DDBJ whole genome shotgun (WGS) entry which is preliminary data.</text>
</comment>